<evidence type="ECO:0000313" key="3">
    <source>
        <dbReference type="EMBL" id="GEZ06566.1"/>
    </source>
</evidence>
<dbReference type="InterPro" id="IPR000727">
    <property type="entry name" value="T_SNARE_dom"/>
</dbReference>
<keyword evidence="1" id="KW-0813">Transport</keyword>
<reference evidence="3" key="1">
    <citation type="journal article" date="2019" name="Sci. Rep.">
        <title>Draft genome of Tanacetum cinerariifolium, the natural source of mosquito coil.</title>
        <authorList>
            <person name="Yamashiro T."/>
            <person name="Shiraishi A."/>
            <person name="Satake H."/>
            <person name="Nakayama K."/>
        </authorList>
    </citation>
    <scope>NUCLEOTIDE SEQUENCE</scope>
</reference>
<dbReference type="SUPFAM" id="SSF58038">
    <property type="entry name" value="SNARE fusion complex"/>
    <property type="match status" value="1"/>
</dbReference>
<dbReference type="PROSITE" id="PS50192">
    <property type="entry name" value="T_SNARE"/>
    <property type="match status" value="1"/>
</dbReference>
<organism evidence="3">
    <name type="scientific">Tanacetum cinerariifolium</name>
    <name type="common">Dalmatian daisy</name>
    <name type="synonym">Chrysanthemum cinerariifolium</name>
    <dbReference type="NCBI Taxonomy" id="118510"/>
    <lineage>
        <taxon>Eukaryota</taxon>
        <taxon>Viridiplantae</taxon>
        <taxon>Streptophyta</taxon>
        <taxon>Embryophyta</taxon>
        <taxon>Tracheophyta</taxon>
        <taxon>Spermatophyta</taxon>
        <taxon>Magnoliopsida</taxon>
        <taxon>eudicotyledons</taxon>
        <taxon>Gunneridae</taxon>
        <taxon>Pentapetalae</taxon>
        <taxon>asterids</taxon>
        <taxon>campanulids</taxon>
        <taxon>Asterales</taxon>
        <taxon>Asteraceae</taxon>
        <taxon>Asteroideae</taxon>
        <taxon>Anthemideae</taxon>
        <taxon>Anthemidinae</taxon>
        <taxon>Tanacetum</taxon>
    </lineage>
</organism>
<proteinExistence type="predicted"/>
<name>A0A699I4P5_TANCI</name>
<keyword evidence="1" id="KW-0653">Protein transport</keyword>
<feature type="domain" description="T-SNARE coiled-coil homology" evidence="2">
    <location>
        <begin position="1"/>
        <end position="62"/>
    </location>
</feature>
<dbReference type="AlphaFoldDB" id="A0A699I4P5"/>
<sequence length="62" mass="7286">MVEIQDHYDVAKEMEMSLLELHQVFLNMVMMVETQGEQKDDIEHHVINAAHYVNEGTKNLKM</sequence>
<evidence type="ECO:0000259" key="2">
    <source>
        <dbReference type="PROSITE" id="PS50192"/>
    </source>
</evidence>
<gene>
    <name evidence="3" type="ORF">Tci_478539</name>
</gene>
<dbReference type="GO" id="GO:0015031">
    <property type="term" value="P:protein transport"/>
    <property type="evidence" value="ECO:0007669"/>
    <property type="project" value="UniProtKB-KW"/>
</dbReference>
<dbReference type="Gene3D" id="1.20.5.110">
    <property type="match status" value="1"/>
</dbReference>
<accession>A0A699I4P5</accession>
<comment type="caution">
    <text evidence="3">The sequence shown here is derived from an EMBL/GenBank/DDBJ whole genome shotgun (WGS) entry which is preliminary data.</text>
</comment>
<dbReference type="EMBL" id="BKCJ010237291">
    <property type="protein sequence ID" value="GEZ06566.1"/>
    <property type="molecule type" value="Genomic_DNA"/>
</dbReference>
<evidence type="ECO:0000256" key="1">
    <source>
        <dbReference type="ARBA" id="ARBA00022927"/>
    </source>
</evidence>
<protein>
    <submittedName>
        <fullName evidence="3">Syntaxin-related protein KNOLLE</fullName>
    </submittedName>
</protein>
<feature type="non-terminal residue" evidence="3">
    <location>
        <position position="62"/>
    </location>
</feature>